<feature type="region of interest" description="Disordered" evidence="1">
    <location>
        <begin position="353"/>
        <end position="429"/>
    </location>
</feature>
<comment type="caution">
    <text evidence="2">The sequence shown here is derived from an EMBL/GenBank/DDBJ whole genome shotgun (WGS) entry which is preliminary data.</text>
</comment>
<sequence>MTLSLETISGGTSSQTNAPVVDPALAQLFAALLAGAPALDTPEITPDNADSVEGEADAPKTGEQDVAALTGNFLPLVGNTMPQEAPKPVEQTVSVASKAPDVVLTRGTQAPPVQPAQASETDGRAAPLAPLPSGFAGFEWAKMVVSQTASAGEGGGANVSKTNAPGLTNELSKADRSAAPDIASGDINRLAQLRGETQPAVVRHVVGQTTVAQQAVATASGPIAPVDPELGENSKGEARTHIRTEQLAAAEPALRTFAQASVVPVDHGARPVVEAAPSTHSHFDLTKQIDKAVAALDAMPGDTVERSAKLTIPHDRLGTMALHLSRDDDGGIGLRADTMPQDIRMHLAEGAAQAERRFATAPQPSHQGSLGGGQLGENTQGRGSNGEPRSSLEDRSGSQRENTSARRDGQSDAQPRGRRQAPRDGSIFA</sequence>
<gene>
    <name evidence="2" type="ORF">GRI58_02280</name>
</gene>
<protein>
    <submittedName>
        <fullName evidence="2">Uncharacterized protein</fullName>
    </submittedName>
</protein>
<evidence type="ECO:0000313" key="2">
    <source>
        <dbReference type="EMBL" id="MXP27648.1"/>
    </source>
</evidence>
<keyword evidence="3" id="KW-1185">Reference proteome</keyword>
<accession>A0A845AKS9</accession>
<dbReference type="RefSeq" id="WP_160751919.1">
    <property type="nucleotide sequence ID" value="NZ_WTYA01000001.1"/>
</dbReference>
<proteinExistence type="predicted"/>
<evidence type="ECO:0000256" key="1">
    <source>
        <dbReference type="SAM" id="MobiDB-lite"/>
    </source>
</evidence>
<feature type="region of interest" description="Disordered" evidence="1">
    <location>
        <begin position="40"/>
        <end position="61"/>
    </location>
</feature>
<dbReference type="AlphaFoldDB" id="A0A845AKS9"/>
<feature type="compositionally biased region" description="Basic and acidic residues" evidence="1">
    <location>
        <begin position="390"/>
        <end position="410"/>
    </location>
</feature>
<evidence type="ECO:0000313" key="3">
    <source>
        <dbReference type="Proteomes" id="UP000439780"/>
    </source>
</evidence>
<name>A0A845AKS9_9SPHN</name>
<dbReference type="Proteomes" id="UP000439780">
    <property type="component" value="Unassembled WGS sequence"/>
</dbReference>
<reference evidence="2 3" key="1">
    <citation type="submission" date="2019-12" db="EMBL/GenBank/DDBJ databases">
        <title>Genomic-based taxomic classification of the family Erythrobacteraceae.</title>
        <authorList>
            <person name="Xu L."/>
        </authorList>
    </citation>
    <scope>NUCLEOTIDE SEQUENCE [LARGE SCALE GENOMIC DNA]</scope>
    <source>
        <strain evidence="2 3">KEMB 9005-328</strain>
    </source>
</reference>
<dbReference type="EMBL" id="WTYA01000001">
    <property type="protein sequence ID" value="MXP27648.1"/>
    <property type="molecule type" value="Genomic_DNA"/>
</dbReference>
<organism evidence="2 3">
    <name type="scientific">Qipengyuania algicida</name>
    <dbReference type="NCBI Taxonomy" id="1836209"/>
    <lineage>
        <taxon>Bacteria</taxon>
        <taxon>Pseudomonadati</taxon>
        <taxon>Pseudomonadota</taxon>
        <taxon>Alphaproteobacteria</taxon>
        <taxon>Sphingomonadales</taxon>
        <taxon>Erythrobacteraceae</taxon>
        <taxon>Qipengyuania</taxon>
    </lineage>
</organism>